<evidence type="ECO:0000313" key="2">
    <source>
        <dbReference type="EMBL" id="AKJ96482.1"/>
    </source>
</evidence>
<organism evidence="2 3">
    <name type="scientific">Thioalkalivibrio versutus</name>
    <dbReference type="NCBI Taxonomy" id="106634"/>
    <lineage>
        <taxon>Bacteria</taxon>
        <taxon>Pseudomonadati</taxon>
        <taxon>Pseudomonadota</taxon>
        <taxon>Gammaproteobacteria</taxon>
        <taxon>Chromatiales</taxon>
        <taxon>Ectothiorhodospiraceae</taxon>
        <taxon>Thioalkalivibrio</taxon>
    </lineage>
</organism>
<dbReference type="InterPro" id="IPR021836">
    <property type="entry name" value="DUF3429"/>
</dbReference>
<accession>A0A0G3GA95</accession>
<reference evidence="2 3" key="1">
    <citation type="submission" date="2015-04" db="EMBL/GenBank/DDBJ databases">
        <title>Complete Sequence for the Genome of the Thioalkalivibrio versutus D301.</title>
        <authorList>
            <person name="Mu T."/>
            <person name="Zhou J."/>
            <person name="Xu X."/>
        </authorList>
    </citation>
    <scope>NUCLEOTIDE SEQUENCE [LARGE SCALE GENOMIC DNA]</scope>
    <source>
        <strain evidence="2 3">D301</strain>
    </source>
</reference>
<dbReference type="PATRIC" id="fig|106634.4.peg.2031"/>
<dbReference type="AlphaFoldDB" id="A0A0G3GA95"/>
<keyword evidence="3" id="KW-1185">Reference proteome</keyword>
<dbReference type="STRING" id="106634.TVD_09910"/>
<dbReference type="Proteomes" id="UP000064201">
    <property type="component" value="Chromosome"/>
</dbReference>
<dbReference type="PANTHER" id="PTHR15887">
    <property type="entry name" value="TRANSMEMBRANE PROTEIN 69"/>
    <property type="match status" value="1"/>
</dbReference>
<evidence type="ECO:0008006" key="4">
    <source>
        <dbReference type="Google" id="ProtNLM"/>
    </source>
</evidence>
<dbReference type="KEGG" id="tvr:TVD_09910"/>
<dbReference type="Pfam" id="PF11911">
    <property type="entry name" value="DUF3429"/>
    <property type="match status" value="1"/>
</dbReference>
<protein>
    <recommendedName>
        <fullName evidence="4">DUF3429 domain-containing protein</fullName>
    </recommendedName>
</protein>
<proteinExistence type="predicted"/>
<name>A0A0G3GA95_9GAMM</name>
<sequence>MNTDNQAQVGAPEWPAEVRDALTTHEIVGITSGLSDFRDAEALLKATAPGRWQRLEWGMGSAHNREQFHALQQATGAAVLPLFVTREGVIGGLPELREYLGHRALQARGEGARPDTPAPALQVLGYAGLLPFAFFGIGAWMAQPEWQVFALEALALYGAVILSFLGAVHWGIYLADRQHRVGPLSAPVWAVVPSVLAWLAVLQPLPQALMTLAVLFLGVWWVDRLSLQRRALPRGYLGLRLMLTVGAMLALASGLAVTIAA</sequence>
<feature type="transmembrane region" description="Helical" evidence="1">
    <location>
        <begin position="154"/>
        <end position="174"/>
    </location>
</feature>
<keyword evidence="1" id="KW-0812">Transmembrane</keyword>
<dbReference type="EMBL" id="CP011367">
    <property type="protein sequence ID" value="AKJ96482.1"/>
    <property type="molecule type" value="Genomic_DNA"/>
</dbReference>
<keyword evidence="1" id="KW-1133">Transmembrane helix</keyword>
<keyword evidence="1" id="KW-0472">Membrane</keyword>
<feature type="transmembrane region" description="Helical" evidence="1">
    <location>
        <begin position="239"/>
        <end position="260"/>
    </location>
</feature>
<dbReference type="PANTHER" id="PTHR15887:SF1">
    <property type="entry name" value="TRANSMEMBRANE PROTEIN 69"/>
    <property type="match status" value="1"/>
</dbReference>
<dbReference type="OrthoDB" id="8591832at2"/>
<gene>
    <name evidence="2" type="ORF">TVD_09910</name>
</gene>
<evidence type="ECO:0000313" key="3">
    <source>
        <dbReference type="Proteomes" id="UP000064201"/>
    </source>
</evidence>
<feature type="transmembrane region" description="Helical" evidence="1">
    <location>
        <begin position="181"/>
        <end position="202"/>
    </location>
</feature>
<feature type="transmembrane region" description="Helical" evidence="1">
    <location>
        <begin position="208"/>
        <end position="227"/>
    </location>
</feature>
<feature type="transmembrane region" description="Helical" evidence="1">
    <location>
        <begin position="123"/>
        <end position="142"/>
    </location>
</feature>
<evidence type="ECO:0000256" key="1">
    <source>
        <dbReference type="SAM" id="Phobius"/>
    </source>
</evidence>